<feature type="transmembrane region" description="Helical" evidence="1">
    <location>
        <begin position="401"/>
        <end position="419"/>
    </location>
</feature>
<evidence type="ECO:0000256" key="1">
    <source>
        <dbReference type="SAM" id="Phobius"/>
    </source>
</evidence>
<feature type="transmembrane region" description="Helical" evidence="1">
    <location>
        <begin position="221"/>
        <end position="237"/>
    </location>
</feature>
<keyword evidence="1" id="KW-0472">Membrane</keyword>
<feature type="transmembrane region" description="Helical" evidence="1">
    <location>
        <begin position="268"/>
        <end position="288"/>
    </location>
</feature>
<feature type="transmembrane region" description="Helical" evidence="1">
    <location>
        <begin position="57"/>
        <end position="75"/>
    </location>
</feature>
<organism evidence="2 3">
    <name type="scientific">Mucilaginibacter aquariorum</name>
    <dbReference type="NCBI Taxonomy" id="2967225"/>
    <lineage>
        <taxon>Bacteria</taxon>
        <taxon>Pseudomonadati</taxon>
        <taxon>Bacteroidota</taxon>
        <taxon>Sphingobacteriia</taxon>
        <taxon>Sphingobacteriales</taxon>
        <taxon>Sphingobacteriaceae</taxon>
        <taxon>Mucilaginibacter</taxon>
    </lineage>
</organism>
<dbReference type="RefSeq" id="WP_256536692.1">
    <property type="nucleotide sequence ID" value="NZ_JANHOH010000001.1"/>
</dbReference>
<reference evidence="2 3" key="1">
    <citation type="submission" date="2022-07" db="EMBL/GenBank/DDBJ databases">
        <title>Mucilaginibacter sp. JC4.</title>
        <authorList>
            <person name="Le V."/>
            <person name="Ko S.-R."/>
            <person name="Ahn C.-Y."/>
            <person name="Oh H.-M."/>
        </authorList>
    </citation>
    <scope>NUCLEOTIDE SEQUENCE [LARGE SCALE GENOMIC DNA]</scope>
    <source>
        <strain evidence="2 3">JC4</strain>
    </source>
</reference>
<accession>A0ABT1SVW0</accession>
<feature type="transmembrane region" description="Helical" evidence="1">
    <location>
        <begin position="144"/>
        <end position="161"/>
    </location>
</feature>
<feature type="transmembrane region" description="Helical" evidence="1">
    <location>
        <begin position="243"/>
        <end position="261"/>
    </location>
</feature>
<feature type="transmembrane region" description="Helical" evidence="1">
    <location>
        <begin position="194"/>
        <end position="214"/>
    </location>
</feature>
<feature type="transmembrane region" description="Helical" evidence="1">
    <location>
        <begin position="82"/>
        <end position="104"/>
    </location>
</feature>
<dbReference type="EMBL" id="JANHOH010000001">
    <property type="protein sequence ID" value="MCQ6956476.1"/>
    <property type="molecule type" value="Genomic_DNA"/>
</dbReference>
<keyword evidence="1" id="KW-0812">Transmembrane</keyword>
<evidence type="ECO:0000313" key="3">
    <source>
        <dbReference type="Proteomes" id="UP001204376"/>
    </source>
</evidence>
<comment type="caution">
    <text evidence="2">The sequence shown here is derived from an EMBL/GenBank/DDBJ whole genome shotgun (WGS) entry which is preliminary data.</text>
</comment>
<feature type="transmembrane region" description="Helical" evidence="1">
    <location>
        <begin position="110"/>
        <end position="132"/>
    </location>
</feature>
<gene>
    <name evidence="2" type="ORF">NPE20_00825</name>
</gene>
<keyword evidence="1" id="KW-1133">Transmembrane helix</keyword>
<sequence length="446" mass="49055">MDAIDFSAFKVKKQQYSSDAQSVISHKSLIKKGIWLYFLLLIFEGALRKWFVPSLAGPLLIVRDPLVLWIIGTAWRRGLITLNYYSVTMIVIGVISIYTAFFIGHGSLAVALYGARILLLHFPLIFIIGQLFTKDDVIKMGKATLMLSIPMAVLITLQFYSPQSAWVNRGLGGEGSAGFDGALNYFRPPGTFSFTNGTTLFFDFVACFVFYFWFNTKAINRLVLIGATVALLIAIPFSISRGLFFQVGITILFTFFGIAFNPKYGFKMIFIIIGTIFVLVLLSFTHYFHNAVEAFTVRFETANKSEGGINGVFLDRFLGGMVEALSGSNKQPFFGYGIGMGTNVGSTILSGGRYFLISEGEWGRLIGELGPVMGLAVIFLRLTLAIKIFIASFKSMIGSDLMPWMLLSFGLLLLAQGGWAQPTSLGFCTLITGLIIASSQKVTTGK</sequence>
<proteinExistence type="predicted"/>
<name>A0ABT1SVW0_9SPHI</name>
<evidence type="ECO:0008006" key="4">
    <source>
        <dbReference type="Google" id="ProtNLM"/>
    </source>
</evidence>
<dbReference type="Proteomes" id="UP001204376">
    <property type="component" value="Unassembled WGS sequence"/>
</dbReference>
<feature type="transmembrane region" description="Helical" evidence="1">
    <location>
        <begin position="369"/>
        <end position="389"/>
    </location>
</feature>
<evidence type="ECO:0000313" key="2">
    <source>
        <dbReference type="EMBL" id="MCQ6956476.1"/>
    </source>
</evidence>
<keyword evidence="3" id="KW-1185">Reference proteome</keyword>
<protein>
    <recommendedName>
        <fullName evidence="4">O-antigen ligase domain-containing protein</fullName>
    </recommendedName>
</protein>